<reference evidence="1" key="1">
    <citation type="submission" date="2014-11" db="EMBL/GenBank/DDBJ databases">
        <authorList>
            <person name="Amaro Gonzalez C."/>
        </authorList>
    </citation>
    <scope>NUCLEOTIDE SEQUENCE</scope>
</reference>
<organism evidence="1">
    <name type="scientific">Anguilla anguilla</name>
    <name type="common">European freshwater eel</name>
    <name type="synonym">Muraena anguilla</name>
    <dbReference type="NCBI Taxonomy" id="7936"/>
    <lineage>
        <taxon>Eukaryota</taxon>
        <taxon>Metazoa</taxon>
        <taxon>Chordata</taxon>
        <taxon>Craniata</taxon>
        <taxon>Vertebrata</taxon>
        <taxon>Euteleostomi</taxon>
        <taxon>Actinopterygii</taxon>
        <taxon>Neopterygii</taxon>
        <taxon>Teleostei</taxon>
        <taxon>Anguilliformes</taxon>
        <taxon>Anguillidae</taxon>
        <taxon>Anguilla</taxon>
    </lineage>
</organism>
<protein>
    <submittedName>
        <fullName evidence="1">Uncharacterized protein</fullName>
    </submittedName>
</protein>
<dbReference type="EMBL" id="GBXM01022568">
    <property type="protein sequence ID" value="JAH86009.1"/>
    <property type="molecule type" value="Transcribed_RNA"/>
</dbReference>
<reference evidence="1" key="2">
    <citation type="journal article" date="2015" name="Fish Shellfish Immunol.">
        <title>Early steps in the European eel (Anguilla anguilla)-Vibrio vulnificus interaction in the gills: Role of the RtxA13 toxin.</title>
        <authorList>
            <person name="Callol A."/>
            <person name="Pajuelo D."/>
            <person name="Ebbesson L."/>
            <person name="Teles M."/>
            <person name="MacKenzie S."/>
            <person name="Amaro C."/>
        </authorList>
    </citation>
    <scope>NUCLEOTIDE SEQUENCE</scope>
</reference>
<sequence>MQRWIRCKRVLYTVAPIHLCKCTSSAPS</sequence>
<name>A0A0E9W6L0_ANGAN</name>
<evidence type="ECO:0000313" key="1">
    <source>
        <dbReference type="EMBL" id="JAH86009.1"/>
    </source>
</evidence>
<proteinExistence type="predicted"/>
<dbReference type="AlphaFoldDB" id="A0A0E9W6L0"/>
<accession>A0A0E9W6L0</accession>